<protein>
    <submittedName>
        <fullName evidence="1">Uncharacterized protein</fullName>
    </submittedName>
</protein>
<evidence type="ECO:0000313" key="1">
    <source>
        <dbReference type="EMBL" id="SVP88887.1"/>
    </source>
</evidence>
<dbReference type="VEuPathDB" id="PiroplasmaDB:TA06830"/>
<dbReference type="EMBL" id="UIVS01000001">
    <property type="protein sequence ID" value="SVP90031.1"/>
    <property type="molecule type" value="Genomic_DNA"/>
</dbReference>
<gene>
    <name evidence="1" type="ORF">TAT_000073900</name>
    <name evidence="2" type="ORF">TAV_000073400</name>
</gene>
<reference evidence="1" key="1">
    <citation type="submission" date="2018-07" db="EMBL/GenBank/DDBJ databases">
        <authorList>
            <person name="Quirk P.G."/>
            <person name="Krulwich T.A."/>
        </authorList>
    </citation>
    <scope>NUCLEOTIDE SEQUENCE</scope>
    <source>
        <strain evidence="1">Anand</strain>
    </source>
</reference>
<sequence>MEVNSYFEELCTQVYNYYGKARNVDPKKHALVMLRSMGEFWTEEELKNALSNLNYGQEFLSFTDFRRLAKSKWYEPNSNENEEGEQVNEDGYGNQIYMHSEDMEKFKNAFDRVSKFYTGNEGENKTLPVNVLYNILTNFEDPMPKRVGTYLVSNLNVYNNEVSARSLLCLLARREEFGKVV</sequence>
<dbReference type="AlphaFoldDB" id="A0A3B0MUY8"/>
<dbReference type="EMBL" id="UIVT01000001">
    <property type="protein sequence ID" value="SVP88887.1"/>
    <property type="molecule type" value="Genomic_DNA"/>
</dbReference>
<accession>A0A3B0MUY8</accession>
<organism evidence="1">
    <name type="scientific">Theileria annulata</name>
    <dbReference type="NCBI Taxonomy" id="5874"/>
    <lineage>
        <taxon>Eukaryota</taxon>
        <taxon>Sar</taxon>
        <taxon>Alveolata</taxon>
        <taxon>Apicomplexa</taxon>
        <taxon>Aconoidasida</taxon>
        <taxon>Piroplasmida</taxon>
        <taxon>Theileriidae</taxon>
        <taxon>Theileria</taxon>
    </lineage>
</organism>
<proteinExistence type="predicted"/>
<name>A0A3B0MUY8_THEAN</name>
<evidence type="ECO:0000313" key="2">
    <source>
        <dbReference type="EMBL" id="SVP90031.1"/>
    </source>
</evidence>